<dbReference type="InterPro" id="IPR036280">
    <property type="entry name" value="Multihaem_cyt_sf"/>
</dbReference>
<evidence type="ECO:0000259" key="1">
    <source>
        <dbReference type="Pfam" id="PF09699"/>
    </source>
</evidence>
<gene>
    <name evidence="2" type="ORF">JFN93_21670</name>
</gene>
<dbReference type="InterPro" id="IPR010177">
    <property type="entry name" value="Paired_CXXCH_1"/>
</dbReference>
<proteinExistence type="predicted"/>
<feature type="domain" description="Doubled CXXCH motif" evidence="1">
    <location>
        <begin position="175"/>
        <end position="206"/>
    </location>
</feature>
<reference evidence="2" key="1">
    <citation type="submission" date="2020-12" db="EMBL/GenBank/DDBJ databases">
        <title>Geomonas sp. Red875, isolated from river sediment.</title>
        <authorList>
            <person name="Xu Z."/>
            <person name="Zhang Z."/>
            <person name="Masuda Y."/>
            <person name="Itoh H."/>
            <person name="Senoo K."/>
        </authorList>
    </citation>
    <scope>NUCLEOTIDE SEQUENCE</scope>
    <source>
        <strain evidence="2">Red875</strain>
    </source>
</reference>
<protein>
    <recommendedName>
        <fullName evidence="1">Doubled CXXCH motif domain-containing protein</fullName>
    </recommendedName>
</protein>
<keyword evidence="3" id="KW-1185">Reference proteome</keyword>
<organism evidence="2 3">
    <name type="scientific">Geomesophilobacter sediminis</name>
    <dbReference type="NCBI Taxonomy" id="2798584"/>
    <lineage>
        <taxon>Bacteria</taxon>
        <taxon>Pseudomonadati</taxon>
        <taxon>Thermodesulfobacteriota</taxon>
        <taxon>Desulfuromonadia</taxon>
        <taxon>Geobacterales</taxon>
        <taxon>Geobacteraceae</taxon>
        <taxon>Geomesophilobacter</taxon>
    </lineage>
</organism>
<accession>A0A8J7SA87</accession>
<dbReference type="EMBL" id="JAEMHM010000022">
    <property type="protein sequence ID" value="MBJ6727330.1"/>
    <property type="molecule type" value="Genomic_DNA"/>
</dbReference>
<dbReference type="SUPFAM" id="SSF48695">
    <property type="entry name" value="Multiheme cytochromes"/>
    <property type="match status" value="1"/>
</dbReference>
<dbReference type="Pfam" id="PF09699">
    <property type="entry name" value="Paired_CXXCH_1"/>
    <property type="match status" value="1"/>
</dbReference>
<evidence type="ECO:0000313" key="3">
    <source>
        <dbReference type="Proteomes" id="UP000636888"/>
    </source>
</evidence>
<comment type="caution">
    <text evidence="2">The sequence shown here is derived from an EMBL/GenBank/DDBJ whole genome shotgun (WGS) entry which is preliminary data.</text>
</comment>
<dbReference type="Gene3D" id="1.10.780.10">
    <property type="entry name" value="Hydroxylamine Oxidoreductase, Chain A, domain 1"/>
    <property type="match status" value="1"/>
</dbReference>
<dbReference type="AlphaFoldDB" id="A0A8J7SA87"/>
<evidence type="ECO:0000313" key="2">
    <source>
        <dbReference type="EMBL" id="MBJ6727330.1"/>
    </source>
</evidence>
<name>A0A8J7SA87_9BACT</name>
<sequence>MSSFSQTAGAEFWAPQKKLEATGPCLFSEQLKGSEPARKSYVARVARALGKSQTAANSVEEMYNNIQPASYTVESNDTEPTTNIWGFSLKESSTTAKTSIDPLSQDCLGCHDGVGAVAVSAVLRNNPFDQKHGAFSGADHPIGMDYSRYTAVKRTEYKSVFAGTNRMIFVNGRVGCLTCHDPLNPEKGHLSMSDERSALCLTCHNK</sequence>
<dbReference type="RefSeq" id="WP_199386293.1">
    <property type="nucleotide sequence ID" value="NZ_JAEMHM010000022.1"/>
</dbReference>
<dbReference type="Proteomes" id="UP000636888">
    <property type="component" value="Unassembled WGS sequence"/>
</dbReference>